<evidence type="ECO:0000313" key="2">
    <source>
        <dbReference type="EMBL" id="KIJ23280.1"/>
    </source>
</evidence>
<organism evidence="2 3">
    <name type="scientific">Sphaerobolus stellatus (strain SS14)</name>
    <dbReference type="NCBI Taxonomy" id="990650"/>
    <lineage>
        <taxon>Eukaryota</taxon>
        <taxon>Fungi</taxon>
        <taxon>Dikarya</taxon>
        <taxon>Basidiomycota</taxon>
        <taxon>Agaricomycotina</taxon>
        <taxon>Agaricomycetes</taxon>
        <taxon>Phallomycetidae</taxon>
        <taxon>Geastrales</taxon>
        <taxon>Sphaerobolaceae</taxon>
        <taxon>Sphaerobolus</taxon>
    </lineage>
</organism>
<reference evidence="2 3" key="1">
    <citation type="submission" date="2014-06" db="EMBL/GenBank/DDBJ databases">
        <title>Evolutionary Origins and Diversification of the Mycorrhizal Mutualists.</title>
        <authorList>
            <consortium name="DOE Joint Genome Institute"/>
            <consortium name="Mycorrhizal Genomics Consortium"/>
            <person name="Kohler A."/>
            <person name="Kuo A."/>
            <person name="Nagy L.G."/>
            <person name="Floudas D."/>
            <person name="Copeland A."/>
            <person name="Barry K.W."/>
            <person name="Cichocki N."/>
            <person name="Veneault-Fourrey C."/>
            <person name="LaButti K."/>
            <person name="Lindquist E.A."/>
            <person name="Lipzen A."/>
            <person name="Lundell T."/>
            <person name="Morin E."/>
            <person name="Murat C."/>
            <person name="Riley R."/>
            <person name="Ohm R."/>
            <person name="Sun H."/>
            <person name="Tunlid A."/>
            <person name="Henrissat B."/>
            <person name="Grigoriev I.V."/>
            <person name="Hibbett D.S."/>
            <person name="Martin F."/>
        </authorList>
    </citation>
    <scope>NUCLEOTIDE SEQUENCE [LARGE SCALE GENOMIC DNA]</scope>
    <source>
        <strain evidence="2 3">SS14</strain>
    </source>
</reference>
<name>A0A0C9UDR4_SPHS4</name>
<dbReference type="AlphaFoldDB" id="A0A0C9UDR4"/>
<evidence type="ECO:0000313" key="3">
    <source>
        <dbReference type="Proteomes" id="UP000054279"/>
    </source>
</evidence>
<feature type="compositionally biased region" description="Basic residues" evidence="1">
    <location>
        <begin position="64"/>
        <end position="73"/>
    </location>
</feature>
<dbReference type="Proteomes" id="UP000054279">
    <property type="component" value="Unassembled WGS sequence"/>
</dbReference>
<sequence length="162" mass="17433">MTQNPSNLVEYRAMLFTESTEPIEIRRAAVQAIDKHLASRGLSHLIKGQAYTFPPAAAGEAPVKKKYKYKPKPKPISDPGNLKRPSSSAAEGTESGPSKKQKTDAEVPKCVICAGPFHFAKDCPVVKSGPDSIKSAIQRLSTDAQHASTANILQTLLSQYAS</sequence>
<accession>A0A0C9UDR4</accession>
<feature type="compositionally biased region" description="Polar residues" evidence="1">
    <location>
        <begin position="84"/>
        <end position="98"/>
    </location>
</feature>
<dbReference type="HOGENOM" id="CLU_1636502_0_0_1"/>
<evidence type="ECO:0000256" key="1">
    <source>
        <dbReference type="SAM" id="MobiDB-lite"/>
    </source>
</evidence>
<protein>
    <submittedName>
        <fullName evidence="2">Uncharacterized protein</fullName>
    </submittedName>
</protein>
<feature type="region of interest" description="Disordered" evidence="1">
    <location>
        <begin position="62"/>
        <end position="106"/>
    </location>
</feature>
<proteinExistence type="predicted"/>
<gene>
    <name evidence="2" type="ORF">M422DRAFT_276173</name>
</gene>
<dbReference type="EMBL" id="KN837733">
    <property type="protein sequence ID" value="KIJ23280.1"/>
    <property type="molecule type" value="Genomic_DNA"/>
</dbReference>
<keyword evidence="3" id="KW-1185">Reference proteome</keyword>